<dbReference type="InterPro" id="IPR045338">
    <property type="entry name" value="DUF6535"/>
</dbReference>
<accession>A0AAD2JVA2</accession>
<evidence type="ECO:0000259" key="3">
    <source>
        <dbReference type="Pfam" id="PF20153"/>
    </source>
</evidence>
<evidence type="ECO:0000256" key="1">
    <source>
        <dbReference type="SAM" id="MobiDB-lite"/>
    </source>
</evidence>
<dbReference type="EMBL" id="CAVNYO010000040">
    <property type="protein sequence ID" value="CAK5263560.1"/>
    <property type="molecule type" value="Genomic_DNA"/>
</dbReference>
<evidence type="ECO:0000313" key="5">
    <source>
        <dbReference type="Proteomes" id="UP001295794"/>
    </source>
</evidence>
<reference evidence="4" key="1">
    <citation type="submission" date="2023-11" db="EMBL/GenBank/DDBJ databases">
        <authorList>
            <person name="De Vega J J."/>
            <person name="De Vega J J."/>
        </authorList>
    </citation>
    <scope>NUCLEOTIDE SEQUENCE</scope>
</reference>
<feature type="region of interest" description="Disordered" evidence="1">
    <location>
        <begin position="291"/>
        <end position="328"/>
    </location>
</feature>
<evidence type="ECO:0000256" key="2">
    <source>
        <dbReference type="SAM" id="Phobius"/>
    </source>
</evidence>
<feature type="transmembrane region" description="Helical" evidence="2">
    <location>
        <begin position="197"/>
        <end position="215"/>
    </location>
</feature>
<feature type="domain" description="DUF6535" evidence="3">
    <location>
        <begin position="30"/>
        <end position="215"/>
    </location>
</feature>
<keyword evidence="5" id="KW-1185">Reference proteome</keyword>
<organism evidence="4 5">
    <name type="scientific">Mycena citricolor</name>
    <dbReference type="NCBI Taxonomy" id="2018698"/>
    <lineage>
        <taxon>Eukaryota</taxon>
        <taxon>Fungi</taxon>
        <taxon>Dikarya</taxon>
        <taxon>Basidiomycota</taxon>
        <taxon>Agaricomycotina</taxon>
        <taxon>Agaricomycetes</taxon>
        <taxon>Agaricomycetidae</taxon>
        <taxon>Agaricales</taxon>
        <taxon>Marasmiineae</taxon>
        <taxon>Mycenaceae</taxon>
        <taxon>Mycena</taxon>
    </lineage>
</organism>
<protein>
    <recommendedName>
        <fullName evidence="3">DUF6535 domain-containing protein</fullName>
    </recommendedName>
</protein>
<evidence type="ECO:0000313" key="4">
    <source>
        <dbReference type="EMBL" id="CAK5263560.1"/>
    </source>
</evidence>
<feature type="transmembrane region" description="Helical" evidence="2">
    <location>
        <begin position="227"/>
        <end position="247"/>
    </location>
</feature>
<proteinExistence type="predicted"/>
<dbReference type="Pfam" id="PF20153">
    <property type="entry name" value="DUF6535"/>
    <property type="match status" value="1"/>
</dbReference>
<feature type="region of interest" description="Disordered" evidence="1">
    <location>
        <begin position="1"/>
        <end position="22"/>
    </location>
</feature>
<name>A0AAD2JVA2_9AGAR</name>
<comment type="caution">
    <text evidence="4">The sequence shown here is derived from an EMBL/GenBank/DDBJ whole genome shotgun (WGS) entry which is preliminary data.</text>
</comment>
<keyword evidence="2" id="KW-0812">Transmembrane</keyword>
<feature type="compositionally biased region" description="Acidic residues" evidence="1">
    <location>
        <begin position="1"/>
        <end position="14"/>
    </location>
</feature>
<feature type="compositionally biased region" description="Low complexity" evidence="1">
    <location>
        <begin position="302"/>
        <end position="317"/>
    </location>
</feature>
<dbReference type="Proteomes" id="UP001295794">
    <property type="component" value="Unassembled WGS sequence"/>
</dbReference>
<keyword evidence="2" id="KW-1133">Transmembrane helix</keyword>
<gene>
    <name evidence="4" type="ORF">MYCIT1_LOCUS3023</name>
</gene>
<keyword evidence="2" id="KW-0472">Membrane</keyword>
<sequence length="369" mass="40244">MPQTDESETDEPQANEERIERERASGNKLWSAYITEAQNYDQGLLEGWRSEMDGLLIFAGLFSGVITTFIIDSYKTLNADSGSQTVVLLSQTVALLGQISLQLANMNNGTAMADALPPAAAFAPPVSSLVCNALWFTSLALSLSSALVATLVKQWAQEYQHRTSMFSSPSVRARVYMYLFHGLQHFNMHAVVGVPPLLLHASLLLFFAGLVAFLVPINTIIVGITSALLFLFVSVYGTFTALPLFFLDCPYQTPLTRILWSLNHIWGSTLRAYIRRAAAVCKAIPQTRVPVTDPEKAAQSPATSPDASAERAAAAADTRPESQSMMDAIKSEALNPPVKIETHALAWTVRSLSDDEELEKPVEGLPQTL</sequence>
<dbReference type="AlphaFoldDB" id="A0AAD2JVA2"/>
<feature type="transmembrane region" description="Helical" evidence="2">
    <location>
        <begin position="54"/>
        <end position="74"/>
    </location>
</feature>